<dbReference type="HOGENOM" id="CLU_175462_1_0_6"/>
<accession>G3IRG4</accession>
<sequence>MTQYRTKTGDMIDAICHRYYGSQSGAVERVYEANRCLADYGPVLPSGLVIELPEMPVAETVKTVRLWD</sequence>
<reference evidence="1 2" key="1">
    <citation type="submission" date="2011-06" db="EMBL/GenBank/DDBJ databases">
        <title>Genomic sequence of Methylobacter tundripaludum SV96.</title>
        <authorList>
            <consortium name="US DOE Joint Genome Institute"/>
            <person name="Lucas S."/>
            <person name="Han J."/>
            <person name="Lapidus A."/>
            <person name="Cheng J.-F."/>
            <person name="Goodwin L."/>
            <person name="Pitluck S."/>
            <person name="Held B."/>
            <person name="Detter J.C."/>
            <person name="Han C."/>
            <person name="Tapia R."/>
            <person name="Land M."/>
            <person name="Hauser L."/>
            <person name="Kyrpides N."/>
            <person name="Ivanova N."/>
            <person name="Ovchinnikova G."/>
            <person name="Pagani I."/>
            <person name="Klotz M.G."/>
            <person name="Dispirito A.A."/>
            <person name="Murrell J.C."/>
            <person name="Dunfield P."/>
            <person name="Kalyuzhnaya M.G."/>
            <person name="Svenning M."/>
            <person name="Trotsenko Y.A."/>
            <person name="Stein L.Y."/>
            <person name="Woyke T."/>
        </authorList>
    </citation>
    <scope>NUCLEOTIDE SEQUENCE [LARGE SCALE GENOMIC DNA]</scope>
    <source>
        <strain evidence="2">ATCC BAA-1195 / DSM 17260 / SV96</strain>
    </source>
</reference>
<organism evidence="1 2">
    <name type="scientific">Methylobacter tundripaludum (strain ATCC BAA-1195 / DSM 17260 / SV96)</name>
    <dbReference type="NCBI Taxonomy" id="697282"/>
    <lineage>
        <taxon>Bacteria</taxon>
        <taxon>Pseudomonadati</taxon>
        <taxon>Pseudomonadota</taxon>
        <taxon>Gammaproteobacteria</taxon>
        <taxon>Methylococcales</taxon>
        <taxon>Methylococcaceae</taxon>
        <taxon>Methylobacter</taxon>
    </lineage>
</organism>
<dbReference type="STRING" id="697282.Mettu_0976"/>
<keyword evidence="2" id="KW-1185">Reference proteome</keyword>
<evidence type="ECO:0000313" key="2">
    <source>
        <dbReference type="Proteomes" id="UP000004664"/>
    </source>
</evidence>
<dbReference type="eggNOG" id="COG5004">
    <property type="taxonomic scope" value="Bacteria"/>
</dbReference>
<dbReference type="InterPro" id="IPR008861">
    <property type="entry name" value="GpX-like"/>
</dbReference>
<dbReference type="Pfam" id="PF05489">
    <property type="entry name" value="Phage_tail_X"/>
    <property type="match status" value="1"/>
</dbReference>
<protein>
    <submittedName>
        <fullName evidence="1">Tail X family protein</fullName>
    </submittedName>
</protein>
<dbReference type="RefSeq" id="WP_006890150.1">
    <property type="nucleotide sequence ID" value="NZ_JH109152.1"/>
</dbReference>
<dbReference type="Proteomes" id="UP000004664">
    <property type="component" value="Unassembled WGS sequence"/>
</dbReference>
<evidence type="ECO:0000313" key="1">
    <source>
        <dbReference type="EMBL" id="EGW22175.1"/>
    </source>
</evidence>
<proteinExistence type="predicted"/>
<dbReference type="OrthoDB" id="8759063at2"/>
<dbReference type="AlphaFoldDB" id="G3IRG4"/>
<dbReference type="EMBL" id="JH109152">
    <property type="protein sequence ID" value="EGW22175.1"/>
    <property type="molecule type" value="Genomic_DNA"/>
</dbReference>
<name>G3IRG4_METTV</name>
<gene>
    <name evidence="1" type="ORF">Mettu_0976</name>
</gene>